<dbReference type="Gene3D" id="1.10.287.1060">
    <property type="entry name" value="ESAT-6-like"/>
    <property type="match status" value="1"/>
</dbReference>
<comment type="similarity">
    <text evidence="1">Belongs to the WXG100 family.</text>
</comment>
<evidence type="ECO:0000313" key="3">
    <source>
        <dbReference type="Proteomes" id="UP001611415"/>
    </source>
</evidence>
<dbReference type="NCBIfam" id="TIGR03930">
    <property type="entry name" value="WXG100_ESAT6"/>
    <property type="match status" value="1"/>
</dbReference>
<dbReference type="EMBL" id="JBIRYO010000029">
    <property type="protein sequence ID" value="MFI2477819.1"/>
    <property type="molecule type" value="Genomic_DNA"/>
</dbReference>
<dbReference type="RefSeq" id="WP_397095204.1">
    <property type="nucleotide sequence ID" value="NZ_JBIRYO010000029.1"/>
</dbReference>
<dbReference type="InterPro" id="IPR010310">
    <property type="entry name" value="T7SS_ESAT-6-like"/>
</dbReference>
<sequence length="98" mass="11298">MTHEDRFRVDLEQLDAAIDTMDKFGQQIGDWLAEIDRQIAELHLSWSSEAATAQRAAHDKWSAGVDEMRENLSELREVARIAHTNYSSAIELNQKMWP</sequence>
<gene>
    <name evidence="2" type="ORF">ACH49W_31005</name>
</gene>
<proteinExistence type="inferred from homology"/>
<dbReference type="Pfam" id="PF06013">
    <property type="entry name" value="WXG100"/>
    <property type="match status" value="1"/>
</dbReference>
<name>A0ABW7XA01_9NOCA</name>
<keyword evidence="3" id="KW-1185">Reference proteome</keyword>
<protein>
    <recommendedName>
        <fullName evidence="1">ESAT-6-like protein</fullName>
    </recommendedName>
</protein>
<evidence type="ECO:0000256" key="1">
    <source>
        <dbReference type="RuleBase" id="RU362001"/>
    </source>
</evidence>
<dbReference type="Proteomes" id="UP001611415">
    <property type="component" value="Unassembled WGS sequence"/>
</dbReference>
<dbReference type="SUPFAM" id="SSF140453">
    <property type="entry name" value="EsxAB dimer-like"/>
    <property type="match status" value="1"/>
</dbReference>
<evidence type="ECO:0000313" key="2">
    <source>
        <dbReference type="EMBL" id="MFI2477819.1"/>
    </source>
</evidence>
<organism evidence="2 3">
    <name type="scientific">Nocardia xishanensis</name>
    <dbReference type="NCBI Taxonomy" id="238964"/>
    <lineage>
        <taxon>Bacteria</taxon>
        <taxon>Bacillati</taxon>
        <taxon>Actinomycetota</taxon>
        <taxon>Actinomycetes</taxon>
        <taxon>Mycobacteriales</taxon>
        <taxon>Nocardiaceae</taxon>
        <taxon>Nocardia</taxon>
    </lineage>
</organism>
<comment type="caution">
    <text evidence="2">The sequence shown here is derived from an EMBL/GenBank/DDBJ whole genome shotgun (WGS) entry which is preliminary data.</text>
</comment>
<accession>A0ABW7XA01</accession>
<reference evidence="2 3" key="1">
    <citation type="submission" date="2024-10" db="EMBL/GenBank/DDBJ databases">
        <title>The Natural Products Discovery Center: Release of the First 8490 Sequenced Strains for Exploring Actinobacteria Biosynthetic Diversity.</title>
        <authorList>
            <person name="Kalkreuter E."/>
            <person name="Kautsar S.A."/>
            <person name="Yang D."/>
            <person name="Bader C.D."/>
            <person name="Teijaro C.N."/>
            <person name="Fluegel L."/>
            <person name="Davis C.M."/>
            <person name="Simpson J.R."/>
            <person name="Lauterbach L."/>
            <person name="Steele A.D."/>
            <person name="Gui C."/>
            <person name="Meng S."/>
            <person name="Li G."/>
            <person name="Viehrig K."/>
            <person name="Ye F."/>
            <person name="Su P."/>
            <person name="Kiefer A.F."/>
            <person name="Nichols A."/>
            <person name="Cepeda A.J."/>
            <person name="Yan W."/>
            <person name="Fan B."/>
            <person name="Jiang Y."/>
            <person name="Adhikari A."/>
            <person name="Zheng C.-J."/>
            <person name="Schuster L."/>
            <person name="Cowan T.M."/>
            <person name="Smanski M.J."/>
            <person name="Chevrette M.G."/>
            <person name="De Carvalho L.P.S."/>
            <person name="Shen B."/>
        </authorList>
    </citation>
    <scope>NUCLEOTIDE SEQUENCE [LARGE SCALE GENOMIC DNA]</scope>
    <source>
        <strain evidence="2 3">NPDC019275</strain>
    </source>
</reference>
<dbReference type="InterPro" id="IPR036689">
    <property type="entry name" value="ESAT-6-like_sf"/>
</dbReference>